<dbReference type="EMBL" id="DXBR01000068">
    <property type="protein sequence ID" value="HIZ39783.1"/>
    <property type="molecule type" value="Genomic_DNA"/>
</dbReference>
<sequence length="624" mass="72446">MKISVTFTDNVLEVRKEGEGSQAEIWQKKFDDFELKKNVSTGLTVENKKLRKILFWQPFGENILMVYTRSGEVKASYAPSRGAYLRVLERMCNVQHISLTKDGLSLQLQVGVVDDGTFTFEDAVLVIGERARQPFDIPVSKKTLAGVKDDDPFFIRKFHISMDELTRTMEETSSRFDIALKVNGMDVTFPVKIEVPDENIKYQHVPMISFFYKNDAVQIKHTGVGNVLFVCRPLEEVEKTASFRFWESDAVSGRLYRKGKEEKKKSSLKVSLFYEKFCQKAEEGTFEIFDMAWKRNPKGAYFIISGDSPDYERIKNHPNVVKQYSRKYYELLFRANAYISTETPFHLNVIRSNNKYYRRSIAENTFVFLQHGVTYMKCHGPNSPFLAGREMEPDYIVVNSEKEKEAVHRMMGIDNSRILKTGMAIFSKLKYKHLNQDSDDIAVIMLTWKPYEDNMEDFTKSTYYQNTLAIYNMLRKFLPAEKIRVVIHPKTGAHLEKTELAPSIWKKPISEVLSIAKLLITDYSSVCYNSFYQGGGVVFFQEDLEFYEKENGRLIPKDDEYIGKRAFSLPELDAILEEGCRDGKIDLDSFRTEEFERRYQLINEFSDGKNMERLCEKLKELGLI</sequence>
<keyword evidence="3" id="KW-1003">Cell membrane</keyword>
<dbReference type="Pfam" id="PF04464">
    <property type="entry name" value="Glyphos_transf"/>
    <property type="match status" value="1"/>
</dbReference>
<comment type="caution">
    <text evidence="7">The sequence shown here is derived from an EMBL/GenBank/DDBJ whole genome shotgun (WGS) entry which is preliminary data.</text>
</comment>
<evidence type="ECO:0000256" key="6">
    <source>
        <dbReference type="ARBA" id="ARBA00023136"/>
    </source>
</evidence>
<keyword evidence="4" id="KW-0808">Transferase</keyword>
<organism evidence="7 8">
    <name type="scientific">Candidatus Anaerobutyricum stercoris</name>
    <dbReference type="NCBI Taxonomy" id="2838457"/>
    <lineage>
        <taxon>Bacteria</taxon>
        <taxon>Bacillati</taxon>
        <taxon>Bacillota</taxon>
        <taxon>Clostridia</taxon>
        <taxon>Lachnospirales</taxon>
        <taxon>Lachnospiraceae</taxon>
        <taxon>Anaerobutyricum</taxon>
    </lineage>
</organism>
<dbReference type="InterPro" id="IPR007554">
    <property type="entry name" value="Glycerophosphate_synth"/>
</dbReference>
<evidence type="ECO:0000256" key="2">
    <source>
        <dbReference type="ARBA" id="ARBA00010488"/>
    </source>
</evidence>
<dbReference type="SUPFAM" id="SSF53756">
    <property type="entry name" value="UDP-Glycosyltransferase/glycogen phosphorylase"/>
    <property type="match status" value="1"/>
</dbReference>
<evidence type="ECO:0000256" key="4">
    <source>
        <dbReference type="ARBA" id="ARBA00022679"/>
    </source>
</evidence>
<evidence type="ECO:0000256" key="3">
    <source>
        <dbReference type="ARBA" id="ARBA00022475"/>
    </source>
</evidence>
<keyword evidence="5" id="KW-0777">Teichoic acid biosynthesis</keyword>
<dbReference type="InterPro" id="IPR043148">
    <property type="entry name" value="TagF_C"/>
</dbReference>
<dbReference type="Proteomes" id="UP000824049">
    <property type="component" value="Unassembled WGS sequence"/>
</dbReference>
<reference evidence="7" key="1">
    <citation type="journal article" date="2021" name="PeerJ">
        <title>Extensive microbial diversity within the chicken gut microbiome revealed by metagenomics and culture.</title>
        <authorList>
            <person name="Gilroy R."/>
            <person name="Ravi A."/>
            <person name="Getino M."/>
            <person name="Pursley I."/>
            <person name="Horton D.L."/>
            <person name="Alikhan N.F."/>
            <person name="Baker D."/>
            <person name="Gharbi K."/>
            <person name="Hall N."/>
            <person name="Watson M."/>
            <person name="Adriaenssens E.M."/>
            <person name="Foster-Nyarko E."/>
            <person name="Jarju S."/>
            <person name="Secka A."/>
            <person name="Antonio M."/>
            <person name="Oren A."/>
            <person name="Chaudhuri R.R."/>
            <person name="La Ragione R."/>
            <person name="Hildebrand F."/>
            <person name="Pallen M.J."/>
        </authorList>
    </citation>
    <scope>NUCLEOTIDE SEQUENCE</scope>
    <source>
        <strain evidence="7">CHK179-28034</strain>
    </source>
</reference>
<evidence type="ECO:0000313" key="7">
    <source>
        <dbReference type="EMBL" id="HIZ39783.1"/>
    </source>
</evidence>
<name>A0A9D2ELN5_9FIRM</name>
<dbReference type="GO" id="GO:0047355">
    <property type="term" value="F:CDP-glycerol glycerophosphotransferase activity"/>
    <property type="evidence" value="ECO:0007669"/>
    <property type="project" value="InterPro"/>
</dbReference>
<dbReference type="GO" id="GO:0019350">
    <property type="term" value="P:teichoic acid biosynthetic process"/>
    <property type="evidence" value="ECO:0007669"/>
    <property type="project" value="UniProtKB-KW"/>
</dbReference>
<dbReference type="InterPro" id="IPR043149">
    <property type="entry name" value="TagF_N"/>
</dbReference>
<protein>
    <submittedName>
        <fullName evidence="7">CDP-glycerol glycerophosphotransferase family protein</fullName>
    </submittedName>
</protein>
<dbReference type="Gene3D" id="3.40.50.11820">
    <property type="match status" value="1"/>
</dbReference>
<comment type="similarity">
    <text evidence="2">Belongs to the CDP-glycerol glycerophosphotransferase family.</text>
</comment>
<dbReference type="AlphaFoldDB" id="A0A9D2ELN5"/>
<comment type="subcellular location">
    <subcellularLocation>
        <location evidence="1">Cell membrane</location>
        <topology evidence="1">Peripheral membrane protein</topology>
    </subcellularLocation>
</comment>
<evidence type="ECO:0000256" key="1">
    <source>
        <dbReference type="ARBA" id="ARBA00004202"/>
    </source>
</evidence>
<gene>
    <name evidence="7" type="ORF">H9968_07640</name>
</gene>
<evidence type="ECO:0000313" key="8">
    <source>
        <dbReference type="Proteomes" id="UP000824049"/>
    </source>
</evidence>
<evidence type="ECO:0000256" key="5">
    <source>
        <dbReference type="ARBA" id="ARBA00022944"/>
    </source>
</evidence>
<keyword evidence="6" id="KW-0472">Membrane</keyword>
<dbReference type="Gene3D" id="3.40.50.12580">
    <property type="match status" value="1"/>
</dbReference>
<dbReference type="GO" id="GO:0005886">
    <property type="term" value="C:plasma membrane"/>
    <property type="evidence" value="ECO:0007669"/>
    <property type="project" value="UniProtKB-SubCell"/>
</dbReference>
<accession>A0A9D2ELN5</accession>
<reference evidence="7" key="2">
    <citation type="submission" date="2021-04" db="EMBL/GenBank/DDBJ databases">
        <authorList>
            <person name="Gilroy R."/>
        </authorList>
    </citation>
    <scope>NUCLEOTIDE SEQUENCE</scope>
    <source>
        <strain evidence="7">CHK179-28034</strain>
    </source>
</reference>
<proteinExistence type="inferred from homology"/>